<proteinExistence type="predicted"/>
<dbReference type="AlphaFoldDB" id="A0A1J5T426"/>
<feature type="transmembrane region" description="Helical" evidence="1">
    <location>
        <begin position="58"/>
        <end position="76"/>
    </location>
</feature>
<sequence length="88" mass="9503">MTELTLFASTFVLVFALGLQSLNVNNGHYIAAALTSFVIGAGQMVLYKLAPNASWSEIACYLIGGPFGITCSMWAHPRLAKILKRSKP</sequence>
<keyword evidence="1" id="KW-0812">Transmembrane</keyword>
<keyword evidence="1" id="KW-1133">Transmembrane helix</keyword>
<evidence type="ECO:0000256" key="1">
    <source>
        <dbReference type="SAM" id="Phobius"/>
    </source>
</evidence>
<gene>
    <name evidence="2" type="ORF">GALL_71710</name>
</gene>
<organism evidence="2">
    <name type="scientific">mine drainage metagenome</name>
    <dbReference type="NCBI Taxonomy" id="410659"/>
    <lineage>
        <taxon>unclassified sequences</taxon>
        <taxon>metagenomes</taxon>
        <taxon>ecological metagenomes</taxon>
    </lineage>
</organism>
<protein>
    <submittedName>
        <fullName evidence="2">Uncharacterized protein</fullName>
    </submittedName>
</protein>
<feature type="transmembrane region" description="Helical" evidence="1">
    <location>
        <begin position="28"/>
        <end position="46"/>
    </location>
</feature>
<name>A0A1J5T426_9ZZZZ</name>
<dbReference type="EMBL" id="MLJW01000021">
    <property type="protein sequence ID" value="OIR11000.1"/>
    <property type="molecule type" value="Genomic_DNA"/>
</dbReference>
<keyword evidence="1" id="KW-0472">Membrane</keyword>
<comment type="caution">
    <text evidence="2">The sequence shown here is derived from an EMBL/GenBank/DDBJ whole genome shotgun (WGS) entry which is preliminary data.</text>
</comment>
<evidence type="ECO:0000313" key="2">
    <source>
        <dbReference type="EMBL" id="OIR11000.1"/>
    </source>
</evidence>
<reference evidence="2" key="1">
    <citation type="submission" date="2016-10" db="EMBL/GenBank/DDBJ databases">
        <title>Sequence of Gallionella enrichment culture.</title>
        <authorList>
            <person name="Poehlein A."/>
            <person name="Muehling M."/>
            <person name="Daniel R."/>
        </authorList>
    </citation>
    <scope>NUCLEOTIDE SEQUENCE</scope>
</reference>
<accession>A0A1J5T426</accession>